<feature type="transmembrane region" description="Helical" evidence="11">
    <location>
        <begin position="185"/>
        <end position="206"/>
    </location>
</feature>
<keyword evidence="9 11" id="KW-0472">Membrane</keyword>
<name>A0A0K2GJ87_NITMO</name>
<dbReference type="SUPFAM" id="SSF47384">
    <property type="entry name" value="Homodimeric domain of signal transducing histidine kinase"/>
    <property type="match status" value="1"/>
</dbReference>
<dbReference type="GO" id="GO:0000156">
    <property type="term" value="F:phosphorelay response regulator activity"/>
    <property type="evidence" value="ECO:0007669"/>
    <property type="project" value="TreeGrafter"/>
</dbReference>
<dbReference type="OrthoDB" id="9808408at2"/>
<dbReference type="SMART" id="SM00304">
    <property type="entry name" value="HAMP"/>
    <property type="match status" value="1"/>
</dbReference>
<dbReference type="RefSeq" id="WP_053381691.1">
    <property type="nucleotide sequence ID" value="NZ_CP011801.1"/>
</dbReference>
<dbReference type="GO" id="GO:0000155">
    <property type="term" value="F:phosphorelay sensor kinase activity"/>
    <property type="evidence" value="ECO:0007669"/>
    <property type="project" value="InterPro"/>
</dbReference>
<dbReference type="EC" id="2.7.13.3" evidence="3"/>
<dbReference type="SUPFAM" id="SSF55781">
    <property type="entry name" value="GAF domain-like"/>
    <property type="match status" value="1"/>
</dbReference>
<dbReference type="InterPro" id="IPR029095">
    <property type="entry name" value="NarX-like_N"/>
</dbReference>
<evidence type="ECO:0000256" key="3">
    <source>
        <dbReference type="ARBA" id="ARBA00012438"/>
    </source>
</evidence>
<dbReference type="CDD" id="cd06225">
    <property type="entry name" value="HAMP"/>
    <property type="match status" value="1"/>
</dbReference>
<dbReference type="GO" id="GO:0007234">
    <property type="term" value="P:osmosensory signaling via phosphorelay pathway"/>
    <property type="evidence" value="ECO:0007669"/>
    <property type="project" value="TreeGrafter"/>
</dbReference>
<evidence type="ECO:0000256" key="10">
    <source>
        <dbReference type="SAM" id="Coils"/>
    </source>
</evidence>
<dbReference type="SUPFAM" id="SSF55874">
    <property type="entry name" value="ATPase domain of HSP90 chaperone/DNA topoisomerase II/histidine kinase"/>
    <property type="match status" value="1"/>
</dbReference>
<evidence type="ECO:0000259" key="13">
    <source>
        <dbReference type="PROSITE" id="PS50885"/>
    </source>
</evidence>
<dbReference type="Gene3D" id="1.20.120.960">
    <property type="entry name" value="Histidine kinase NarX, sensor domain"/>
    <property type="match status" value="1"/>
</dbReference>
<dbReference type="PROSITE" id="PS50885">
    <property type="entry name" value="HAMP"/>
    <property type="match status" value="1"/>
</dbReference>
<evidence type="ECO:0000256" key="5">
    <source>
        <dbReference type="ARBA" id="ARBA00022679"/>
    </source>
</evidence>
<dbReference type="Gene3D" id="3.30.565.10">
    <property type="entry name" value="Histidine kinase-like ATPase, C-terminal domain"/>
    <property type="match status" value="1"/>
</dbReference>
<keyword evidence="10" id="KW-0175">Coiled coil</keyword>
<keyword evidence="4" id="KW-0597">Phosphoprotein</keyword>
<evidence type="ECO:0000256" key="7">
    <source>
        <dbReference type="ARBA" id="ARBA00022777"/>
    </source>
</evidence>
<dbReference type="PRINTS" id="PR00344">
    <property type="entry name" value="BCTRLSENSOR"/>
</dbReference>
<evidence type="ECO:0000256" key="4">
    <source>
        <dbReference type="ARBA" id="ARBA00022553"/>
    </source>
</evidence>
<protein>
    <recommendedName>
        <fullName evidence="3">histidine kinase</fullName>
        <ecNumber evidence="3">2.7.13.3</ecNumber>
    </recommendedName>
</protein>
<dbReference type="Gene3D" id="3.30.450.40">
    <property type="match status" value="1"/>
</dbReference>
<dbReference type="PATRIC" id="fig|42253.5.peg.4478"/>
<comment type="subcellular location">
    <subcellularLocation>
        <location evidence="2">Membrane</location>
        <topology evidence="2">Multi-pass membrane protein</topology>
    </subcellularLocation>
</comment>
<dbReference type="InterPro" id="IPR005467">
    <property type="entry name" value="His_kinase_dom"/>
</dbReference>
<keyword evidence="8 11" id="KW-1133">Transmembrane helix</keyword>
<dbReference type="InterPro" id="IPR004358">
    <property type="entry name" value="Sig_transdc_His_kin-like_C"/>
</dbReference>
<evidence type="ECO:0000256" key="6">
    <source>
        <dbReference type="ARBA" id="ARBA00022692"/>
    </source>
</evidence>
<evidence type="ECO:0000313" key="15">
    <source>
        <dbReference type="Proteomes" id="UP000069205"/>
    </source>
</evidence>
<dbReference type="InterPro" id="IPR050351">
    <property type="entry name" value="BphY/WalK/GraS-like"/>
</dbReference>
<comment type="catalytic activity">
    <reaction evidence="1">
        <text>ATP + protein L-histidine = ADP + protein N-phospho-L-histidine.</text>
        <dbReference type="EC" id="2.7.13.3"/>
    </reaction>
</comment>
<dbReference type="STRING" id="42253.NITMOv2_4540"/>
<proteinExistence type="predicted"/>
<keyword evidence="6 11" id="KW-0812">Transmembrane</keyword>
<evidence type="ECO:0000259" key="12">
    <source>
        <dbReference type="PROSITE" id="PS50109"/>
    </source>
</evidence>
<dbReference type="InterPro" id="IPR003594">
    <property type="entry name" value="HATPase_dom"/>
</dbReference>
<organism evidence="14 15">
    <name type="scientific">Nitrospira moscoviensis</name>
    <dbReference type="NCBI Taxonomy" id="42253"/>
    <lineage>
        <taxon>Bacteria</taxon>
        <taxon>Pseudomonadati</taxon>
        <taxon>Nitrospirota</taxon>
        <taxon>Nitrospiria</taxon>
        <taxon>Nitrospirales</taxon>
        <taxon>Nitrospiraceae</taxon>
        <taxon>Nitrospira</taxon>
    </lineage>
</organism>
<evidence type="ECO:0000256" key="2">
    <source>
        <dbReference type="ARBA" id="ARBA00004141"/>
    </source>
</evidence>
<evidence type="ECO:0000256" key="11">
    <source>
        <dbReference type="SAM" id="Phobius"/>
    </source>
</evidence>
<dbReference type="SMART" id="SM00387">
    <property type="entry name" value="HATPase_c"/>
    <property type="match status" value="1"/>
</dbReference>
<evidence type="ECO:0000256" key="1">
    <source>
        <dbReference type="ARBA" id="ARBA00000085"/>
    </source>
</evidence>
<dbReference type="SMART" id="SM00065">
    <property type="entry name" value="GAF"/>
    <property type="match status" value="1"/>
</dbReference>
<dbReference type="KEGG" id="nmv:NITMOv2_4540"/>
<feature type="coiled-coil region" evidence="10">
    <location>
        <begin position="423"/>
        <end position="450"/>
    </location>
</feature>
<keyword evidence="5 14" id="KW-0808">Transferase</keyword>
<dbReference type="Proteomes" id="UP000069205">
    <property type="component" value="Chromosome"/>
</dbReference>
<dbReference type="PROSITE" id="PS50109">
    <property type="entry name" value="HIS_KIN"/>
    <property type="match status" value="1"/>
</dbReference>
<dbReference type="FunFam" id="3.30.565.10:FF:000006">
    <property type="entry name" value="Sensor histidine kinase WalK"/>
    <property type="match status" value="1"/>
</dbReference>
<dbReference type="GO" id="GO:0016020">
    <property type="term" value="C:membrane"/>
    <property type="evidence" value="ECO:0007669"/>
    <property type="project" value="UniProtKB-SubCell"/>
</dbReference>
<dbReference type="Gene3D" id="1.10.8.500">
    <property type="entry name" value="HAMP domain in histidine kinase"/>
    <property type="match status" value="1"/>
</dbReference>
<keyword evidence="15" id="KW-1185">Reference proteome</keyword>
<accession>A0A0K2GJ87</accession>
<dbReference type="Pfam" id="PF01590">
    <property type="entry name" value="GAF"/>
    <property type="match status" value="1"/>
</dbReference>
<dbReference type="PANTHER" id="PTHR42878:SF15">
    <property type="entry name" value="BACTERIOPHYTOCHROME"/>
    <property type="match status" value="1"/>
</dbReference>
<evidence type="ECO:0000313" key="14">
    <source>
        <dbReference type="EMBL" id="ALA60914.1"/>
    </source>
</evidence>
<dbReference type="InterPro" id="IPR003660">
    <property type="entry name" value="HAMP_dom"/>
</dbReference>
<dbReference type="EMBL" id="CP011801">
    <property type="protein sequence ID" value="ALA60914.1"/>
    <property type="molecule type" value="Genomic_DNA"/>
</dbReference>
<dbReference type="GO" id="GO:0030295">
    <property type="term" value="F:protein kinase activator activity"/>
    <property type="evidence" value="ECO:0007669"/>
    <property type="project" value="TreeGrafter"/>
</dbReference>
<evidence type="ECO:0000256" key="8">
    <source>
        <dbReference type="ARBA" id="ARBA00022989"/>
    </source>
</evidence>
<keyword evidence="7 14" id="KW-0418">Kinase</keyword>
<sequence length="685" mass="75584">MTATTNPSGRSRSGRPASILFKVGLVVGALSLAFGVLLLITSHLTRQLIGTSKAIEQAGAERMRVYKLAALIQRLPGSDTGREAERIRADIVELERVLEGLRFGTIEHGAVADISPALSTRMQKVQDRWSIQLRPALEQALGATGERLAALQREYLALTDEFVTDMDALVQSVEQESAGRVQSLYSLQIGFLLASLSLAALALMFLHRAIREPLKRLTEGAEHMAAGELHTKIQVHGHDELGQLARTFERMAETIQTHIEEMKALHATGEEIGMLEPGGLEGVLRRIADRATESLDADVALVMVRHLTMECWVVEAASGTAFDHIREQIMLFEETPFSNQAYETKRPVVVTDLAQYADRPIRFRDQFGAKSYMAVPLVGPHECRGVLVLLSITRMRTFTEWDIQLAQQFASYAAVTMENARLFETVESESETLRAKLRAVERNVAELMHEVKAPAGRVAEFASWLEQDYARRLDEKGLRYLAWIKNEGRDLAALAGRTLDLARINHEPSPLESVDVDSVVREVITALQADRDKRGVRITIQPGLPRLACRRIHLKQVFDNLIGNAIKYMGDQPVPEVDIGTQDSDRGLLLYVRDNGMGIDPAMRDRIFLPFSRLVTEEIPGSGIGLSIVKTVVEQYEGEVTVESSPGKGSTFFVRLPVLSAPAGQTELHGDAVAGAAPGLKRRGA</sequence>
<feature type="domain" description="Histidine kinase" evidence="12">
    <location>
        <begin position="446"/>
        <end position="660"/>
    </location>
</feature>
<evidence type="ECO:0000256" key="9">
    <source>
        <dbReference type="ARBA" id="ARBA00023136"/>
    </source>
</evidence>
<dbReference type="Pfam" id="PF02518">
    <property type="entry name" value="HATPase_c"/>
    <property type="match status" value="1"/>
</dbReference>
<dbReference type="InterPro" id="IPR042295">
    <property type="entry name" value="NarX-like_N_sf"/>
</dbReference>
<dbReference type="Pfam" id="PF00672">
    <property type="entry name" value="HAMP"/>
    <property type="match status" value="1"/>
</dbReference>
<feature type="domain" description="HAMP" evidence="13">
    <location>
        <begin position="208"/>
        <end position="260"/>
    </location>
</feature>
<dbReference type="InterPro" id="IPR029016">
    <property type="entry name" value="GAF-like_dom_sf"/>
</dbReference>
<dbReference type="PANTHER" id="PTHR42878">
    <property type="entry name" value="TWO-COMPONENT HISTIDINE KINASE"/>
    <property type="match status" value="1"/>
</dbReference>
<dbReference type="InterPro" id="IPR036890">
    <property type="entry name" value="HATPase_C_sf"/>
</dbReference>
<dbReference type="Pfam" id="PF13675">
    <property type="entry name" value="PilJ"/>
    <property type="match status" value="1"/>
</dbReference>
<gene>
    <name evidence="14" type="ORF">NITMOv2_4540</name>
</gene>
<feature type="transmembrane region" description="Helical" evidence="11">
    <location>
        <begin position="19"/>
        <end position="40"/>
    </location>
</feature>
<dbReference type="InterPro" id="IPR003018">
    <property type="entry name" value="GAF"/>
</dbReference>
<dbReference type="AlphaFoldDB" id="A0A0K2GJ87"/>
<reference evidence="14 15" key="1">
    <citation type="journal article" date="2015" name="Proc. Natl. Acad. Sci. U.S.A.">
        <title>Expanded metabolic versatility of ubiquitous nitrite-oxidizing bacteria from the genus Nitrospira.</title>
        <authorList>
            <person name="Koch H."/>
            <person name="Lucker S."/>
            <person name="Albertsen M."/>
            <person name="Kitzinger K."/>
            <person name="Herbold C."/>
            <person name="Spieck E."/>
            <person name="Nielsen P.H."/>
            <person name="Wagner M."/>
            <person name="Daims H."/>
        </authorList>
    </citation>
    <scope>NUCLEOTIDE SEQUENCE [LARGE SCALE GENOMIC DNA]</scope>
    <source>
        <strain evidence="14 15">NSP M-1</strain>
    </source>
</reference>
<dbReference type="InterPro" id="IPR036097">
    <property type="entry name" value="HisK_dim/P_sf"/>
</dbReference>
<dbReference type="SUPFAM" id="SSF158472">
    <property type="entry name" value="HAMP domain-like"/>
    <property type="match status" value="1"/>
</dbReference>